<evidence type="ECO:0000313" key="3">
    <source>
        <dbReference type="Proteomes" id="UP000065807"/>
    </source>
</evidence>
<dbReference type="Proteomes" id="UP000065807">
    <property type="component" value="Chromosome"/>
</dbReference>
<dbReference type="Gene3D" id="3.30.1330.40">
    <property type="entry name" value="RutC-like"/>
    <property type="match status" value="1"/>
</dbReference>
<dbReference type="InterPro" id="IPR006175">
    <property type="entry name" value="YjgF/YER057c/UK114"/>
</dbReference>
<dbReference type="OrthoDB" id="9803101at2"/>
<dbReference type="PANTHER" id="PTHR11803">
    <property type="entry name" value="2-IMINOBUTANOATE/2-IMINOPROPANOATE DEAMINASE RIDA"/>
    <property type="match status" value="1"/>
</dbReference>
<dbReference type="STRING" id="1555112.LIP_0955"/>
<dbReference type="Pfam" id="PF01042">
    <property type="entry name" value="Ribonuc_L-PSP"/>
    <property type="match status" value="1"/>
</dbReference>
<protein>
    <submittedName>
        <fullName evidence="2">Endoribonuclease L-PSP</fullName>
    </submittedName>
</protein>
<dbReference type="KEGG" id="lpil:LIP_0955"/>
<dbReference type="PATRIC" id="fig|1555112.3.peg.993"/>
<dbReference type="RefSeq" id="WP_082725852.1">
    <property type="nucleotide sequence ID" value="NZ_AP014924.1"/>
</dbReference>
<reference evidence="3" key="2">
    <citation type="journal article" date="2016" name="Int. J. Syst. Evol. Microbiol.">
        <title>Complete genome sequence and cell structure of Limnochorda pilosa, a Gram-negative spore-former within the phylum Firmicutes.</title>
        <authorList>
            <person name="Watanabe M."/>
            <person name="Kojima H."/>
            <person name="Fukui M."/>
        </authorList>
    </citation>
    <scope>NUCLEOTIDE SEQUENCE [LARGE SCALE GENOMIC DNA]</scope>
    <source>
        <strain evidence="3">HC45</strain>
    </source>
</reference>
<evidence type="ECO:0000256" key="1">
    <source>
        <dbReference type="ARBA" id="ARBA00010552"/>
    </source>
</evidence>
<dbReference type="PANTHER" id="PTHR11803:SF58">
    <property type="entry name" value="PROTEIN HMF1-RELATED"/>
    <property type="match status" value="1"/>
</dbReference>
<keyword evidence="3" id="KW-1185">Reference proteome</keyword>
<reference evidence="3" key="1">
    <citation type="submission" date="2015-07" db="EMBL/GenBank/DDBJ databases">
        <title>Complete genome sequence and phylogenetic analysis of Limnochorda pilosa.</title>
        <authorList>
            <person name="Watanabe M."/>
            <person name="Kojima H."/>
            <person name="Fukui M."/>
        </authorList>
    </citation>
    <scope>NUCLEOTIDE SEQUENCE [LARGE SCALE GENOMIC DNA]</scope>
    <source>
        <strain evidence="3">HC45</strain>
    </source>
</reference>
<comment type="similarity">
    <text evidence="1">Belongs to the RutC family.</text>
</comment>
<accession>A0A0K2SIG7</accession>
<sequence>MHGNVQHLNPPGLHKNPAYTQAVVVSGNATTIYVGGQNAVDASGNIVGKGDIRVQTEKALKNLETALAAGGAGLQHVVKWNVYILHGQSAQAGFEAFQKVWGQRPNPPVISGIFVPALAHPDFLVEIDAVAVVPQK</sequence>
<name>A0A0K2SIG7_LIMPI</name>
<organism evidence="2 3">
    <name type="scientific">Limnochorda pilosa</name>
    <dbReference type="NCBI Taxonomy" id="1555112"/>
    <lineage>
        <taxon>Bacteria</taxon>
        <taxon>Bacillati</taxon>
        <taxon>Bacillota</taxon>
        <taxon>Limnochordia</taxon>
        <taxon>Limnochordales</taxon>
        <taxon>Limnochordaceae</taxon>
        <taxon>Limnochorda</taxon>
    </lineage>
</organism>
<dbReference type="EMBL" id="AP014924">
    <property type="protein sequence ID" value="BAS26812.1"/>
    <property type="molecule type" value="Genomic_DNA"/>
</dbReference>
<proteinExistence type="inferred from homology"/>
<dbReference type="SUPFAM" id="SSF55298">
    <property type="entry name" value="YjgF-like"/>
    <property type="match status" value="1"/>
</dbReference>
<evidence type="ECO:0000313" key="2">
    <source>
        <dbReference type="EMBL" id="BAS26812.1"/>
    </source>
</evidence>
<gene>
    <name evidence="2" type="ORF">LIP_0955</name>
</gene>
<dbReference type="GO" id="GO:0005829">
    <property type="term" value="C:cytosol"/>
    <property type="evidence" value="ECO:0007669"/>
    <property type="project" value="TreeGrafter"/>
</dbReference>
<dbReference type="GO" id="GO:0019239">
    <property type="term" value="F:deaminase activity"/>
    <property type="evidence" value="ECO:0007669"/>
    <property type="project" value="TreeGrafter"/>
</dbReference>
<dbReference type="CDD" id="cd00448">
    <property type="entry name" value="YjgF_YER057c_UK114_family"/>
    <property type="match status" value="1"/>
</dbReference>
<dbReference type="InterPro" id="IPR035959">
    <property type="entry name" value="RutC-like_sf"/>
</dbReference>
<dbReference type="AlphaFoldDB" id="A0A0K2SIG7"/>